<reference evidence="1 2" key="1">
    <citation type="journal article" date="2023" name="Life. Sci Alliance">
        <title>Evolutionary insights into 3D genome organization and epigenetic landscape of Vigna mungo.</title>
        <authorList>
            <person name="Junaid A."/>
            <person name="Singh B."/>
            <person name="Bhatia S."/>
        </authorList>
    </citation>
    <scope>NUCLEOTIDE SEQUENCE [LARGE SCALE GENOMIC DNA]</scope>
    <source>
        <strain evidence="1">Urdbean</strain>
    </source>
</reference>
<dbReference type="EMBL" id="CP144700">
    <property type="protein sequence ID" value="WVZ22149.1"/>
    <property type="molecule type" value="Genomic_DNA"/>
</dbReference>
<organism evidence="1 2">
    <name type="scientific">Vigna mungo</name>
    <name type="common">Black gram</name>
    <name type="synonym">Phaseolus mungo</name>
    <dbReference type="NCBI Taxonomy" id="3915"/>
    <lineage>
        <taxon>Eukaryota</taxon>
        <taxon>Viridiplantae</taxon>
        <taxon>Streptophyta</taxon>
        <taxon>Embryophyta</taxon>
        <taxon>Tracheophyta</taxon>
        <taxon>Spermatophyta</taxon>
        <taxon>Magnoliopsida</taxon>
        <taxon>eudicotyledons</taxon>
        <taxon>Gunneridae</taxon>
        <taxon>Pentapetalae</taxon>
        <taxon>rosids</taxon>
        <taxon>fabids</taxon>
        <taxon>Fabales</taxon>
        <taxon>Fabaceae</taxon>
        <taxon>Papilionoideae</taxon>
        <taxon>50 kb inversion clade</taxon>
        <taxon>NPAAA clade</taxon>
        <taxon>indigoferoid/millettioid clade</taxon>
        <taxon>Phaseoleae</taxon>
        <taxon>Vigna</taxon>
    </lineage>
</organism>
<dbReference type="Proteomes" id="UP001374535">
    <property type="component" value="Chromosome 1"/>
</dbReference>
<proteinExistence type="predicted"/>
<protein>
    <submittedName>
        <fullName evidence="1">Uncharacterized protein</fullName>
    </submittedName>
</protein>
<name>A0AAQ3S7H7_VIGMU</name>
<evidence type="ECO:0000313" key="1">
    <source>
        <dbReference type="EMBL" id="WVZ22149.1"/>
    </source>
</evidence>
<dbReference type="AlphaFoldDB" id="A0AAQ3S7H7"/>
<gene>
    <name evidence="1" type="ORF">V8G54_000693</name>
</gene>
<sequence>MRIRKLEHLHPHPQPTVIFSRYFNGKCVKCISLTFKRYREKHAKKINNGMDDTEIFHVSRERREQSRFPQTAFQTYHSRVLTFQLKPNEKKVFTITYLFIFKTKKREREFRVWEGARV</sequence>
<accession>A0AAQ3S7H7</accession>
<keyword evidence="2" id="KW-1185">Reference proteome</keyword>
<evidence type="ECO:0000313" key="2">
    <source>
        <dbReference type="Proteomes" id="UP001374535"/>
    </source>
</evidence>